<protein>
    <recommendedName>
        <fullName evidence="2">RNA polymerase II transcription factor B subunit 3</fullName>
    </recommendedName>
    <alternativeName>
        <fullName evidence="8">RNA polymerase II transcription factor B 38 kDa subunit</fullName>
    </alternativeName>
    <alternativeName>
        <fullName evidence="7">RNA polymerase II transcription factor B p38 subunit</fullName>
    </alternativeName>
</protein>
<dbReference type="GO" id="GO:0006357">
    <property type="term" value="P:regulation of transcription by RNA polymerase II"/>
    <property type="evidence" value="ECO:0007669"/>
    <property type="project" value="TreeGrafter"/>
</dbReference>
<dbReference type="OrthoDB" id="5963at2759"/>
<evidence type="ECO:0000256" key="10">
    <source>
        <dbReference type="SAM" id="Coils"/>
    </source>
</evidence>
<evidence type="ECO:0000256" key="2">
    <source>
        <dbReference type="ARBA" id="ARBA00022257"/>
    </source>
</evidence>
<evidence type="ECO:0000256" key="1">
    <source>
        <dbReference type="ARBA" id="ARBA00004123"/>
    </source>
</evidence>
<sequence length="373" mass="43147">MSRLAQSAFVPAVRREARPAGSDSPDEICPVCKSSRYLNPNLRFLVNPECYHKMCASCVDRIFSHGPAQCPIAGCTRTLRKPRFREQTFEDLKVEREVDIRRKVAAVFNRREDEFEDTRAYNDYLNDVEDITFNLINGIDLEDTERKFADYERAHADEIKENAELESQEQSSYRVLQKKEREQIRLRREAARREEEEDKRLVEENRREQLRRLAAGQDASVVEKDGQQVQLKRRMDRRAAEERQRQLHARDAPPTPVTNGATPFIKGLKQRKGKEAEPPVDAFDGIRYKHQYYSLQDDYTYSFLDNAKKDARILAGGYNVHEYNERALADAFAGLGVFIADEVTERAKLSHDIEVPTEMAATEAQDVKMEDPV</sequence>
<keyword evidence="3" id="KW-0479">Metal-binding</keyword>
<evidence type="ECO:0000256" key="4">
    <source>
        <dbReference type="ARBA" id="ARBA00022771"/>
    </source>
</evidence>
<evidence type="ECO:0000256" key="3">
    <source>
        <dbReference type="ARBA" id="ARBA00022723"/>
    </source>
</evidence>
<dbReference type="GO" id="GO:0016301">
    <property type="term" value="F:kinase activity"/>
    <property type="evidence" value="ECO:0007669"/>
    <property type="project" value="UniProtKB-KW"/>
</dbReference>
<keyword evidence="14" id="KW-1185">Reference proteome</keyword>
<comment type="caution">
    <text evidence="13">The sequence shown here is derived from an EMBL/GenBank/DDBJ whole genome shotgun (WGS) entry which is preliminary data.</text>
</comment>
<dbReference type="GO" id="GO:0070985">
    <property type="term" value="C:transcription factor TFIIK complex"/>
    <property type="evidence" value="ECO:0007669"/>
    <property type="project" value="UniProtKB-ARBA"/>
</dbReference>
<dbReference type="CDD" id="cd16573">
    <property type="entry name" value="RING-HC_TFB3-like"/>
    <property type="match status" value="1"/>
</dbReference>
<evidence type="ECO:0000256" key="8">
    <source>
        <dbReference type="ARBA" id="ARBA00033277"/>
    </source>
</evidence>
<dbReference type="Gene3D" id="3.30.40.10">
    <property type="entry name" value="Zinc/RING finger domain, C3HC4 (zinc finger)"/>
    <property type="match status" value="1"/>
</dbReference>
<dbReference type="InterPro" id="IPR017907">
    <property type="entry name" value="Znf_RING_CS"/>
</dbReference>
<evidence type="ECO:0000259" key="12">
    <source>
        <dbReference type="PROSITE" id="PS50089"/>
    </source>
</evidence>
<dbReference type="NCBIfam" id="TIGR00570">
    <property type="entry name" value="cdk7"/>
    <property type="match status" value="1"/>
</dbReference>
<comment type="subcellular location">
    <subcellularLocation>
        <location evidence="1">Nucleus</location>
    </subcellularLocation>
</comment>
<dbReference type="SUPFAM" id="SSF57850">
    <property type="entry name" value="RING/U-box"/>
    <property type="match status" value="1"/>
</dbReference>
<dbReference type="EMBL" id="MU003765">
    <property type="protein sequence ID" value="KAF2726172.1"/>
    <property type="molecule type" value="Genomic_DNA"/>
</dbReference>
<keyword evidence="10" id="KW-0175">Coiled coil</keyword>
<dbReference type="GO" id="GO:0061575">
    <property type="term" value="F:cyclin-dependent protein serine/threonine kinase activator activity"/>
    <property type="evidence" value="ECO:0007669"/>
    <property type="project" value="InterPro"/>
</dbReference>
<evidence type="ECO:0000256" key="6">
    <source>
        <dbReference type="ARBA" id="ARBA00023242"/>
    </source>
</evidence>
<dbReference type="InterPro" id="IPR004575">
    <property type="entry name" value="MAT1/Tfb3"/>
</dbReference>
<dbReference type="InterPro" id="IPR015877">
    <property type="entry name" value="MAT1_centre"/>
</dbReference>
<dbReference type="InterPro" id="IPR001841">
    <property type="entry name" value="Znf_RING"/>
</dbReference>
<evidence type="ECO:0000256" key="7">
    <source>
        <dbReference type="ARBA" id="ARBA00029873"/>
    </source>
</evidence>
<keyword evidence="5" id="KW-0862">Zinc</keyword>
<gene>
    <name evidence="13" type="ORF">K431DRAFT_258909</name>
</gene>
<evidence type="ECO:0000256" key="11">
    <source>
        <dbReference type="SAM" id="MobiDB-lite"/>
    </source>
</evidence>
<proteinExistence type="predicted"/>
<dbReference type="PROSITE" id="PS00518">
    <property type="entry name" value="ZF_RING_1"/>
    <property type="match status" value="1"/>
</dbReference>
<dbReference type="InterPro" id="IPR013083">
    <property type="entry name" value="Znf_RING/FYVE/PHD"/>
</dbReference>
<evidence type="ECO:0000313" key="13">
    <source>
        <dbReference type="EMBL" id="KAF2726172.1"/>
    </source>
</evidence>
<dbReference type="FunFam" id="3.30.40.10:FF:000037">
    <property type="entry name" value="Cdk-activating kinase assembly factor MAT1, centre"/>
    <property type="match status" value="1"/>
</dbReference>
<accession>A0A9P4QK08</accession>
<dbReference type="GO" id="GO:0006289">
    <property type="term" value="P:nucleotide-excision repair"/>
    <property type="evidence" value="ECO:0007669"/>
    <property type="project" value="InterPro"/>
</dbReference>
<evidence type="ECO:0000313" key="14">
    <source>
        <dbReference type="Proteomes" id="UP000799441"/>
    </source>
</evidence>
<dbReference type="Pfam" id="PF17121">
    <property type="entry name" value="zf-C3HC4_5"/>
    <property type="match status" value="1"/>
</dbReference>
<dbReference type="GO" id="GO:0008270">
    <property type="term" value="F:zinc ion binding"/>
    <property type="evidence" value="ECO:0007669"/>
    <property type="project" value="UniProtKB-KW"/>
</dbReference>
<feature type="compositionally biased region" description="Basic and acidic residues" evidence="11">
    <location>
        <begin position="237"/>
        <end position="251"/>
    </location>
</feature>
<evidence type="ECO:0000256" key="9">
    <source>
        <dbReference type="PROSITE-ProRule" id="PRU00175"/>
    </source>
</evidence>
<dbReference type="PANTHER" id="PTHR12683">
    <property type="entry name" value="CDK-ACTIVATING KINASE ASSEMBLY FACTOR MAT1"/>
    <property type="match status" value="1"/>
</dbReference>
<dbReference type="PANTHER" id="PTHR12683:SF13">
    <property type="entry name" value="CDK-ACTIVATING KINASE ASSEMBLY FACTOR MAT1"/>
    <property type="match status" value="1"/>
</dbReference>
<feature type="region of interest" description="Disordered" evidence="11">
    <location>
        <begin position="217"/>
        <end position="278"/>
    </location>
</feature>
<feature type="coiled-coil region" evidence="10">
    <location>
        <begin position="141"/>
        <end position="213"/>
    </location>
</feature>
<reference evidence="13" key="1">
    <citation type="journal article" date="2020" name="Stud. Mycol.">
        <title>101 Dothideomycetes genomes: a test case for predicting lifestyles and emergence of pathogens.</title>
        <authorList>
            <person name="Haridas S."/>
            <person name="Albert R."/>
            <person name="Binder M."/>
            <person name="Bloem J."/>
            <person name="Labutti K."/>
            <person name="Salamov A."/>
            <person name="Andreopoulos B."/>
            <person name="Baker S."/>
            <person name="Barry K."/>
            <person name="Bills G."/>
            <person name="Bluhm B."/>
            <person name="Cannon C."/>
            <person name="Castanera R."/>
            <person name="Culley D."/>
            <person name="Daum C."/>
            <person name="Ezra D."/>
            <person name="Gonzalez J."/>
            <person name="Henrissat B."/>
            <person name="Kuo A."/>
            <person name="Liang C."/>
            <person name="Lipzen A."/>
            <person name="Lutzoni F."/>
            <person name="Magnuson J."/>
            <person name="Mondo S."/>
            <person name="Nolan M."/>
            <person name="Ohm R."/>
            <person name="Pangilinan J."/>
            <person name="Park H.-J."/>
            <person name="Ramirez L."/>
            <person name="Alfaro M."/>
            <person name="Sun H."/>
            <person name="Tritt A."/>
            <person name="Yoshinaga Y."/>
            <person name="Zwiers L.-H."/>
            <person name="Turgeon B."/>
            <person name="Goodwin S."/>
            <person name="Spatafora J."/>
            <person name="Crous P."/>
            <person name="Grigoriev I."/>
        </authorList>
    </citation>
    <scope>NUCLEOTIDE SEQUENCE</scope>
    <source>
        <strain evidence="13">CBS 116435</strain>
    </source>
</reference>
<organism evidence="13 14">
    <name type="scientific">Polychaeton citri CBS 116435</name>
    <dbReference type="NCBI Taxonomy" id="1314669"/>
    <lineage>
        <taxon>Eukaryota</taxon>
        <taxon>Fungi</taxon>
        <taxon>Dikarya</taxon>
        <taxon>Ascomycota</taxon>
        <taxon>Pezizomycotina</taxon>
        <taxon>Dothideomycetes</taxon>
        <taxon>Dothideomycetidae</taxon>
        <taxon>Capnodiales</taxon>
        <taxon>Capnodiaceae</taxon>
        <taxon>Polychaeton</taxon>
    </lineage>
</organism>
<dbReference type="Proteomes" id="UP000799441">
    <property type="component" value="Unassembled WGS sequence"/>
</dbReference>
<dbReference type="Pfam" id="PF06391">
    <property type="entry name" value="MAT1"/>
    <property type="match status" value="1"/>
</dbReference>
<dbReference type="PROSITE" id="PS50089">
    <property type="entry name" value="ZF_RING_2"/>
    <property type="match status" value="1"/>
</dbReference>
<evidence type="ECO:0000256" key="5">
    <source>
        <dbReference type="ARBA" id="ARBA00022833"/>
    </source>
</evidence>
<feature type="domain" description="RING-type" evidence="12">
    <location>
        <begin position="29"/>
        <end position="72"/>
    </location>
</feature>
<keyword evidence="6" id="KW-0539">Nucleus</keyword>
<keyword evidence="4 9" id="KW-0863">Zinc-finger</keyword>
<name>A0A9P4QK08_9PEZI</name>
<dbReference type="AlphaFoldDB" id="A0A9P4QK08"/>
<keyword evidence="13" id="KW-0418">Kinase</keyword>
<keyword evidence="13" id="KW-0808">Transferase</keyword>